<dbReference type="EC" id="3.1.3.16" evidence="3"/>
<dbReference type="SMART" id="SM00332">
    <property type="entry name" value="PP2Cc"/>
    <property type="match status" value="1"/>
</dbReference>
<keyword evidence="8" id="KW-0464">Manganese</keyword>
<dbReference type="Proteomes" id="UP000823046">
    <property type="component" value="Unassembled WGS sequence"/>
</dbReference>
<reference evidence="13 14" key="1">
    <citation type="journal article" date="2020" name="bioRxiv">
        <title>Metabolic contributions of an alphaproteobacterial endosymbiont in the apicomplexan Cardiosporidium cionae.</title>
        <authorList>
            <person name="Hunter E.S."/>
            <person name="Paight C.J."/>
            <person name="Lane C.E."/>
        </authorList>
    </citation>
    <scope>NUCLEOTIDE SEQUENCE [LARGE SCALE GENOMIC DNA]</scope>
    <source>
        <strain evidence="13">ESH_2018</strain>
    </source>
</reference>
<proteinExistence type="inferred from homology"/>
<feature type="domain" description="PPM-type phosphatase" evidence="12">
    <location>
        <begin position="541"/>
        <end position="1039"/>
    </location>
</feature>
<evidence type="ECO:0000256" key="6">
    <source>
        <dbReference type="ARBA" id="ARBA00022842"/>
    </source>
</evidence>
<dbReference type="Gene3D" id="3.60.40.10">
    <property type="entry name" value="PPM-type phosphatase domain"/>
    <property type="match status" value="2"/>
</dbReference>
<evidence type="ECO:0000256" key="8">
    <source>
        <dbReference type="ARBA" id="ARBA00023211"/>
    </source>
</evidence>
<comment type="cofactor">
    <cofactor evidence="1">
        <name>Mn(2+)</name>
        <dbReference type="ChEBI" id="CHEBI:29035"/>
    </cofactor>
</comment>
<evidence type="ECO:0000313" key="14">
    <source>
        <dbReference type="Proteomes" id="UP000823046"/>
    </source>
</evidence>
<evidence type="ECO:0000256" key="9">
    <source>
        <dbReference type="ARBA" id="ARBA00047761"/>
    </source>
</evidence>
<sequence>MQFVKTSVLKSTDGIRSTERKTKVSEPKGLDYFSDRDAFVSEENAQKKHLYSTQIDERGGHRSWRSPGDAGNIVKEIQEEQANDYLPASVTQDEYEFLEYHHRQKKRAERSKEQQLEEFRRSKSQSEPEEPFYDRIAQIQLHKQQEKEKSVQNAFKAKVGALIIKKRKKEQETAVVISPAVSLEDTVSKISPNNSLSHMSREEDLEINALRDSTDSLDDDPMDSSCTLRNLSDSTSRSLSNLSEIHPDVSTADGIILNIESASQPNVKSYSGLQIVYSGVTKKSPYHSNEDRLSASCWHSSNSFHPLVATSVEKEPANLTSYPPTHCTVASSSNEDVVSNSLKALPVNISENDEEHPLEMILGDQADAFTEETRSDAGNEVTQDEASECNRKQIDKGNDEDPVFAVPSNSLHFITRHAHEIELMTNESDEEYVKSNCILLQLPSKDLTSKWHHVDFNDTSRLQPLSYSKNGNVRFPRRQANILTLQGSGFTCPPEDTHENSKKQWRYATRKGGILSCDCVEGGFTNHVSKVKNRSEKPPKIVSTFSDRSSTLESPPNSFLFTCCDGHGGYEAAEFVAHKIAVNFHNMHETLGHTIPSSWIDTTAQLESFYRDIAYHTSNSQGSADTAGACFVSAFLKGNTLSCASLGDCKVALICVERGKNLRVQRESTLRNVRSDNPECNELDNPTSDRFSSPLDKETLRYVVQSENKQKCDETEVCLEGEMTTERMSLSELIYPDYPSKYGAIAGGNSLDSMIPFGEIPTWSPVPSQSKWGSLIKKQDRDDTCNKPMEPLNAYWRVIWLSREHRCSLPFEYRRIQSYGNMVVNGRVKSLEPSRTIGDFDVKDLLPEGVISIVPDVVTLDISSPSILIIGTDGLWDGGIDEKVLLHTFKKQTNLWKKFKTWAKKPLLPIPPASNRKSRLKGKVENSTFSINYNSSPLRETNQFLYPETSADVPNDDTDASNNVSVPSASPLTAPVDICRVSERAYDESSADACENCFIPYDGPEAPTQDELRSLCRSLIRKAIRQGSVDDISCVAIFIAPV</sequence>
<dbReference type="PROSITE" id="PS51746">
    <property type="entry name" value="PPM_2"/>
    <property type="match status" value="1"/>
</dbReference>
<dbReference type="PANTHER" id="PTHR13832:SF803">
    <property type="entry name" value="PROTEIN PHOSPHATASE 1G"/>
    <property type="match status" value="1"/>
</dbReference>
<dbReference type="Pfam" id="PF00481">
    <property type="entry name" value="PP2C"/>
    <property type="match status" value="2"/>
</dbReference>
<comment type="catalytic activity">
    <reaction evidence="9">
        <text>O-phospho-L-seryl-[protein] + H2O = L-seryl-[protein] + phosphate</text>
        <dbReference type="Rhea" id="RHEA:20629"/>
        <dbReference type="Rhea" id="RHEA-COMP:9863"/>
        <dbReference type="Rhea" id="RHEA-COMP:11604"/>
        <dbReference type="ChEBI" id="CHEBI:15377"/>
        <dbReference type="ChEBI" id="CHEBI:29999"/>
        <dbReference type="ChEBI" id="CHEBI:43474"/>
        <dbReference type="ChEBI" id="CHEBI:83421"/>
        <dbReference type="EC" id="3.1.3.16"/>
    </reaction>
</comment>
<comment type="catalytic activity">
    <reaction evidence="10">
        <text>O-phospho-L-threonyl-[protein] + H2O = L-threonyl-[protein] + phosphate</text>
        <dbReference type="Rhea" id="RHEA:47004"/>
        <dbReference type="Rhea" id="RHEA-COMP:11060"/>
        <dbReference type="Rhea" id="RHEA-COMP:11605"/>
        <dbReference type="ChEBI" id="CHEBI:15377"/>
        <dbReference type="ChEBI" id="CHEBI:30013"/>
        <dbReference type="ChEBI" id="CHEBI:43474"/>
        <dbReference type="ChEBI" id="CHEBI:61977"/>
        <dbReference type="EC" id="3.1.3.16"/>
    </reaction>
</comment>
<keyword evidence="5" id="KW-0378">Hydrolase</keyword>
<gene>
    <name evidence="13" type="ORF">IE077_000510</name>
</gene>
<evidence type="ECO:0000256" key="11">
    <source>
        <dbReference type="SAM" id="MobiDB-lite"/>
    </source>
</evidence>
<name>A0ABQ7J8R8_9APIC</name>
<feature type="region of interest" description="Disordered" evidence="11">
    <location>
        <begin position="106"/>
        <end position="131"/>
    </location>
</feature>
<evidence type="ECO:0000256" key="3">
    <source>
        <dbReference type="ARBA" id="ARBA00013081"/>
    </source>
</evidence>
<feature type="compositionally biased region" description="Basic and acidic residues" evidence="11">
    <location>
        <begin position="110"/>
        <end position="126"/>
    </location>
</feature>
<evidence type="ECO:0000256" key="7">
    <source>
        <dbReference type="ARBA" id="ARBA00022912"/>
    </source>
</evidence>
<evidence type="ECO:0000256" key="5">
    <source>
        <dbReference type="ARBA" id="ARBA00022801"/>
    </source>
</evidence>
<accession>A0ABQ7J8R8</accession>
<keyword evidence="6" id="KW-0460">Magnesium</keyword>
<evidence type="ECO:0000256" key="2">
    <source>
        <dbReference type="ARBA" id="ARBA00006702"/>
    </source>
</evidence>
<evidence type="ECO:0000256" key="1">
    <source>
        <dbReference type="ARBA" id="ARBA00001936"/>
    </source>
</evidence>
<dbReference type="PANTHER" id="PTHR13832">
    <property type="entry name" value="PROTEIN PHOSPHATASE 2C"/>
    <property type="match status" value="1"/>
</dbReference>
<organism evidence="13 14">
    <name type="scientific">Cardiosporidium cionae</name>
    <dbReference type="NCBI Taxonomy" id="476202"/>
    <lineage>
        <taxon>Eukaryota</taxon>
        <taxon>Sar</taxon>
        <taxon>Alveolata</taxon>
        <taxon>Apicomplexa</taxon>
        <taxon>Aconoidasida</taxon>
        <taxon>Nephromycida</taxon>
        <taxon>Cardiosporidium</taxon>
    </lineage>
</organism>
<feature type="region of interest" description="Disordered" evidence="11">
    <location>
        <begin position="1"/>
        <end position="25"/>
    </location>
</feature>
<evidence type="ECO:0000259" key="12">
    <source>
        <dbReference type="PROSITE" id="PS51746"/>
    </source>
</evidence>
<keyword evidence="4" id="KW-0479">Metal-binding</keyword>
<evidence type="ECO:0000313" key="13">
    <source>
        <dbReference type="EMBL" id="KAF8820365.1"/>
    </source>
</evidence>
<evidence type="ECO:0000256" key="10">
    <source>
        <dbReference type="ARBA" id="ARBA00048336"/>
    </source>
</evidence>
<dbReference type="InterPro" id="IPR036457">
    <property type="entry name" value="PPM-type-like_dom_sf"/>
</dbReference>
<protein>
    <recommendedName>
        <fullName evidence="3">protein-serine/threonine phosphatase</fullName>
        <ecNumber evidence="3">3.1.3.16</ecNumber>
    </recommendedName>
</protein>
<comment type="caution">
    <text evidence="13">The sequence shown here is derived from an EMBL/GenBank/DDBJ whole genome shotgun (WGS) entry which is preliminary data.</text>
</comment>
<feature type="compositionally biased region" description="Basic and acidic residues" evidence="11">
    <location>
        <begin position="16"/>
        <end position="25"/>
    </location>
</feature>
<dbReference type="EMBL" id="JADAQX010000404">
    <property type="protein sequence ID" value="KAF8820365.1"/>
    <property type="molecule type" value="Genomic_DNA"/>
</dbReference>
<dbReference type="SUPFAM" id="SSF81606">
    <property type="entry name" value="PP2C-like"/>
    <property type="match status" value="1"/>
</dbReference>
<dbReference type="InterPro" id="IPR015655">
    <property type="entry name" value="PP2C"/>
</dbReference>
<evidence type="ECO:0000256" key="4">
    <source>
        <dbReference type="ARBA" id="ARBA00022723"/>
    </source>
</evidence>
<keyword evidence="14" id="KW-1185">Reference proteome</keyword>
<dbReference type="InterPro" id="IPR001932">
    <property type="entry name" value="PPM-type_phosphatase-like_dom"/>
</dbReference>
<comment type="similarity">
    <text evidence="2">Belongs to the PP2C family.</text>
</comment>
<keyword evidence="7" id="KW-0904">Protein phosphatase</keyword>
<feature type="compositionally biased region" description="Polar residues" evidence="11">
    <location>
        <begin position="1"/>
        <end position="10"/>
    </location>
</feature>